<reference evidence="1" key="1">
    <citation type="submission" date="2015-04" db="EMBL/GenBank/DDBJ databases">
        <title>Draft Genome Sequences of Three Species of Emerging Human-Pathogenic Corynebacteria.</title>
        <authorList>
            <person name="Pacheco L.G."/>
            <person name="Mattos-Guaraldi A.L."/>
            <person name="Santos C.S."/>
            <person name="Veras A.O."/>
            <person name="Guimaraes L.C."/>
            <person name="Abreu V."/>
            <person name="Pereira F.L."/>
            <person name="Soares S.C."/>
            <person name="Dorella F.A."/>
            <person name="Carvalho A.F."/>
            <person name="Leal C.G."/>
            <person name="Figueiredo H.C."/>
            <person name="Ramos J.N."/>
            <person name="Vieira V."/>
            <person name="Farfour E."/>
            <person name="Guiso N."/>
            <person name="Hirata R.Jr."/>
            <person name="Ramos R.T."/>
            <person name="Azevedo V."/>
            <person name="Silva A."/>
        </authorList>
    </citation>
    <scope>NUCLEOTIDE SEQUENCE</scope>
    <source>
        <strain evidence="1">1941</strain>
    </source>
</reference>
<evidence type="ECO:0000313" key="2">
    <source>
        <dbReference type="Proteomes" id="UP000034245"/>
    </source>
</evidence>
<protein>
    <submittedName>
        <fullName evidence="1">Uncharacterized protein</fullName>
    </submittedName>
</protein>
<evidence type="ECO:0000313" key="1">
    <source>
        <dbReference type="EMBL" id="KKO80196.1"/>
    </source>
</evidence>
<comment type="caution">
    <text evidence="1">The sequence shown here is derived from an EMBL/GenBank/DDBJ whole genome shotgun (WGS) entry which is preliminary data.</text>
</comment>
<name>A0ACC4UB88_9CORY</name>
<sequence>MKWWDHETGEHSSAAVEASNTSSISEDVCSMTHHKTATMRAQPINHRPDASSGLTRLSKPRRDWLLE</sequence>
<dbReference type="EMBL" id="LAYQ01000012">
    <property type="protein sequence ID" value="KKO80196.1"/>
    <property type="molecule type" value="Genomic_DNA"/>
</dbReference>
<dbReference type="Proteomes" id="UP000034245">
    <property type="component" value="Unassembled WGS sequence"/>
</dbReference>
<keyword evidence="2" id="KW-1185">Reference proteome</keyword>
<organism evidence="1 2">
    <name type="scientific">Corynebacterium minutissimum</name>
    <dbReference type="NCBI Taxonomy" id="38301"/>
    <lineage>
        <taxon>Bacteria</taxon>
        <taxon>Bacillati</taxon>
        <taxon>Actinomycetota</taxon>
        <taxon>Actinomycetes</taxon>
        <taxon>Mycobacteriales</taxon>
        <taxon>Corynebacteriaceae</taxon>
        <taxon>Corynebacterium</taxon>
    </lineage>
</organism>
<gene>
    <name evidence="1" type="ORF">WU87_05300</name>
</gene>
<proteinExistence type="predicted"/>
<accession>A0ACC4UB88</accession>